<reference evidence="1" key="1">
    <citation type="submission" date="2014-02" db="EMBL/GenBank/DDBJ databases">
        <authorList>
            <person name="Genoscope - CEA"/>
        </authorList>
    </citation>
    <scope>NUCLEOTIDE SEQUENCE</scope>
    <source>
        <strain evidence="1">LS3</strain>
    </source>
</reference>
<organism evidence="1">
    <name type="scientific">Blastobotrys adeninivorans</name>
    <name type="common">Yeast</name>
    <name type="synonym">Arxula adeninivorans</name>
    <dbReference type="NCBI Taxonomy" id="409370"/>
    <lineage>
        <taxon>Eukaryota</taxon>
        <taxon>Fungi</taxon>
        <taxon>Dikarya</taxon>
        <taxon>Ascomycota</taxon>
        <taxon>Saccharomycotina</taxon>
        <taxon>Dipodascomycetes</taxon>
        <taxon>Dipodascales</taxon>
        <taxon>Trichomonascaceae</taxon>
        <taxon>Blastobotrys</taxon>
    </lineage>
</organism>
<evidence type="ECO:0000313" key="1">
    <source>
        <dbReference type="EMBL" id="CDP36712.1"/>
    </source>
</evidence>
<dbReference type="AlphaFoldDB" id="A0A060TCX6"/>
<gene>
    <name evidence="1" type="ORF">GNLVRS02_ARAD1B19250g</name>
</gene>
<protein>
    <submittedName>
        <fullName evidence="1">ARAD1B19250p</fullName>
    </submittedName>
</protein>
<dbReference type="EMBL" id="HG937692">
    <property type="protein sequence ID" value="CDP36712.1"/>
    <property type="molecule type" value="Genomic_DNA"/>
</dbReference>
<sequence length="78" mass="8301">MFSSQHQTLAASIEDPSLDCIQGSRSTSAPSTSVHLVYAIITPCKAFLADKGYGHNTLEVHITYSAVSLLIPTVKLAP</sequence>
<proteinExistence type="predicted"/>
<reference evidence="1" key="2">
    <citation type="submission" date="2014-06" db="EMBL/GenBank/DDBJ databases">
        <title>The complete genome of Blastobotrys (Arxula) adeninivorans LS3 - a yeast of biotechnological interest.</title>
        <authorList>
            <person name="Kunze G."/>
            <person name="Gaillardin C."/>
            <person name="Czernicka M."/>
            <person name="Durrens P."/>
            <person name="Martin T."/>
            <person name="Boer E."/>
            <person name="Gabaldon T."/>
            <person name="Cruz J."/>
            <person name="Talla E."/>
            <person name="Marck C."/>
            <person name="Goffeau A."/>
            <person name="Barbe V."/>
            <person name="Baret P."/>
            <person name="Baronian K."/>
            <person name="Beier S."/>
            <person name="Bleykasten C."/>
            <person name="Bode R."/>
            <person name="Casaregola S."/>
            <person name="Despons L."/>
            <person name="Fairhead C."/>
            <person name="Giersberg M."/>
            <person name="Gierski P."/>
            <person name="Hahnel U."/>
            <person name="Hartmann A."/>
            <person name="Jankowska D."/>
            <person name="Jubin C."/>
            <person name="Jung P."/>
            <person name="Lafontaine I."/>
            <person name="Leh-Louis V."/>
            <person name="Lemaire M."/>
            <person name="Marcet-Houben M."/>
            <person name="Mascher M."/>
            <person name="Morel G."/>
            <person name="Richard G.-F."/>
            <person name="Riechen J."/>
            <person name="Sacerdot C."/>
            <person name="Sarkar A."/>
            <person name="Savel G."/>
            <person name="Schacherer J."/>
            <person name="Sherman D."/>
            <person name="Straub M.-L."/>
            <person name="Stein N."/>
            <person name="Thierry A."/>
            <person name="Trautwein-Schult A."/>
            <person name="Westhof E."/>
            <person name="Worch S."/>
            <person name="Dujon B."/>
            <person name="Souciet J.-L."/>
            <person name="Wincker P."/>
            <person name="Scholz U."/>
            <person name="Neuveglise N."/>
        </authorList>
    </citation>
    <scope>NUCLEOTIDE SEQUENCE</scope>
    <source>
        <strain evidence="1">LS3</strain>
    </source>
</reference>
<name>A0A060TCX6_BLAAD</name>
<accession>A0A060TCX6</accession>